<proteinExistence type="predicted"/>
<evidence type="ECO:0000256" key="1">
    <source>
        <dbReference type="SAM" id="MobiDB-lite"/>
    </source>
</evidence>
<reference evidence="3 4" key="1">
    <citation type="submission" date="2017-09" db="EMBL/GenBank/DDBJ databases">
        <title>Depth-based differentiation of microbial function through sediment-hosted aquifers and enrichment of novel symbionts in the deep terrestrial subsurface.</title>
        <authorList>
            <person name="Probst A.J."/>
            <person name="Ladd B."/>
            <person name="Jarett J.K."/>
            <person name="Geller-Mcgrath D.E."/>
            <person name="Sieber C.M."/>
            <person name="Emerson J.B."/>
            <person name="Anantharaman K."/>
            <person name="Thomas B.C."/>
            <person name="Malmstrom R."/>
            <person name="Stieglmeier M."/>
            <person name="Klingl A."/>
            <person name="Woyke T."/>
            <person name="Ryan C.M."/>
            <person name="Banfield J.F."/>
        </authorList>
    </citation>
    <scope>NUCLEOTIDE SEQUENCE [LARGE SCALE GENOMIC DNA]</scope>
    <source>
        <strain evidence="3">CG11_big_fil_rev_8_21_14_0_20_35_11</strain>
    </source>
</reference>
<evidence type="ECO:0000313" key="4">
    <source>
        <dbReference type="Proteomes" id="UP000231139"/>
    </source>
</evidence>
<keyword evidence="2" id="KW-0812">Transmembrane</keyword>
<feature type="compositionally biased region" description="Basic residues" evidence="1">
    <location>
        <begin position="103"/>
        <end position="112"/>
    </location>
</feature>
<protein>
    <submittedName>
        <fullName evidence="3">Uncharacterized protein</fullName>
    </submittedName>
</protein>
<feature type="transmembrane region" description="Helical" evidence="2">
    <location>
        <begin position="6"/>
        <end position="32"/>
    </location>
</feature>
<keyword evidence="2" id="KW-0472">Membrane</keyword>
<name>A0A2H0N239_9BACT</name>
<dbReference type="AlphaFoldDB" id="A0A2H0N239"/>
<accession>A0A2H0N239</accession>
<organism evidence="3 4">
    <name type="scientific">Candidatus Nealsonbacteria bacterium CG11_big_fil_rev_8_21_14_0_20_35_11</name>
    <dbReference type="NCBI Taxonomy" id="1974713"/>
    <lineage>
        <taxon>Bacteria</taxon>
        <taxon>Candidatus Nealsoniibacteriota</taxon>
    </lineage>
</organism>
<evidence type="ECO:0000256" key="2">
    <source>
        <dbReference type="SAM" id="Phobius"/>
    </source>
</evidence>
<keyword evidence="2" id="KW-1133">Transmembrane helix</keyword>
<feature type="region of interest" description="Disordered" evidence="1">
    <location>
        <begin position="103"/>
        <end position="124"/>
    </location>
</feature>
<dbReference type="EMBL" id="PCWK01000048">
    <property type="protein sequence ID" value="PIR02175.1"/>
    <property type="molecule type" value="Genomic_DNA"/>
</dbReference>
<sequence>MNFEPITQIILLCSFFSIVGLVLWKIPILVALPESIGEKREESLVLKFKRKFKELNPFKNFSLEIFLQKVLSKIRILSLRTDNKTSNWLQKLREKTKKKVTVFPSKPKRHTKEHQEDWDSNPDESLFKDDDNYWKEIKNSIKK</sequence>
<evidence type="ECO:0000313" key="3">
    <source>
        <dbReference type="EMBL" id="PIR02175.1"/>
    </source>
</evidence>
<gene>
    <name evidence="3" type="ORF">COV62_02135</name>
</gene>
<comment type="caution">
    <text evidence="3">The sequence shown here is derived from an EMBL/GenBank/DDBJ whole genome shotgun (WGS) entry which is preliminary data.</text>
</comment>
<dbReference type="Proteomes" id="UP000231139">
    <property type="component" value="Unassembled WGS sequence"/>
</dbReference>